<proteinExistence type="predicted"/>
<dbReference type="AlphaFoldDB" id="A0AAE3AA59"/>
<dbReference type="InterPro" id="IPR053145">
    <property type="entry name" value="AB_hydrolase_Est10"/>
</dbReference>
<sequence>MTYMIGRIGIRNGNHEIPAVWVCPDGTGPFPVMILCHGTASHKDEVGNLFVQLANRLAEQGIASIRFDYAGCGESREKEEVLTFSGEIEDTCCIYHAMCQFKRSDQNRVGILGFSQGARIMAAVLDKIPKLHCAVSWSGACQEHAGIFENWYQYYYPEAVENGYARIPMDWREDLKLSRQWFEEIQASTPLSELRNYKGPLLAIGGEQDQLVPSFHAEEIRRTSSHPGSELILIPHADHIYNVLTRDRKPSEILLTETVRWIKKYL</sequence>
<dbReference type="InterPro" id="IPR029058">
    <property type="entry name" value="AB_hydrolase_fold"/>
</dbReference>
<comment type="caution">
    <text evidence="2">The sequence shown here is derived from an EMBL/GenBank/DDBJ whole genome shotgun (WGS) entry which is preliminary data.</text>
</comment>
<keyword evidence="3" id="KW-1185">Reference proteome</keyword>
<keyword evidence="2" id="KW-0378">Hydrolase</keyword>
<evidence type="ECO:0000313" key="3">
    <source>
        <dbReference type="Proteomes" id="UP001198220"/>
    </source>
</evidence>
<dbReference type="PANTHER" id="PTHR43265">
    <property type="entry name" value="ESTERASE ESTD"/>
    <property type="match status" value="1"/>
</dbReference>
<dbReference type="Pfam" id="PF12146">
    <property type="entry name" value="Hydrolase_4"/>
    <property type="match status" value="1"/>
</dbReference>
<evidence type="ECO:0000313" key="2">
    <source>
        <dbReference type="EMBL" id="MCC2126248.1"/>
    </source>
</evidence>
<dbReference type="RefSeq" id="WP_308459365.1">
    <property type="nucleotide sequence ID" value="NZ_JAJEPS010000007.1"/>
</dbReference>
<dbReference type="Gene3D" id="3.40.50.1820">
    <property type="entry name" value="alpha/beta hydrolase"/>
    <property type="match status" value="1"/>
</dbReference>
<accession>A0AAE3AA59</accession>
<dbReference type="Proteomes" id="UP001198220">
    <property type="component" value="Unassembled WGS sequence"/>
</dbReference>
<dbReference type="EMBL" id="JAJEPS010000007">
    <property type="protein sequence ID" value="MCC2126248.1"/>
    <property type="molecule type" value="Genomic_DNA"/>
</dbReference>
<dbReference type="GO" id="GO:0052689">
    <property type="term" value="F:carboxylic ester hydrolase activity"/>
    <property type="evidence" value="ECO:0007669"/>
    <property type="project" value="TreeGrafter"/>
</dbReference>
<dbReference type="InterPro" id="IPR022742">
    <property type="entry name" value="Hydrolase_4"/>
</dbReference>
<gene>
    <name evidence="2" type="ORF">LKD36_08650</name>
</gene>
<name>A0AAE3AA59_9FIRM</name>
<protein>
    <submittedName>
        <fullName evidence="2">Alpha/beta hydrolase</fullName>
    </submittedName>
</protein>
<reference evidence="2 3" key="1">
    <citation type="submission" date="2021-10" db="EMBL/GenBank/DDBJ databases">
        <title>Anaerobic single-cell dispensing facilitates the cultivation of human gut bacteria.</title>
        <authorList>
            <person name="Afrizal A."/>
        </authorList>
    </citation>
    <scope>NUCLEOTIDE SEQUENCE [LARGE SCALE GENOMIC DNA]</scope>
    <source>
        <strain evidence="2 3">CLA-AA-H276</strain>
    </source>
</reference>
<dbReference type="PANTHER" id="PTHR43265:SF1">
    <property type="entry name" value="ESTERASE ESTD"/>
    <property type="match status" value="1"/>
</dbReference>
<dbReference type="SUPFAM" id="SSF53474">
    <property type="entry name" value="alpha/beta-Hydrolases"/>
    <property type="match status" value="1"/>
</dbReference>
<feature type="domain" description="Serine aminopeptidase S33" evidence="1">
    <location>
        <begin position="31"/>
        <end position="151"/>
    </location>
</feature>
<organism evidence="2 3">
    <name type="scientific">Hominiventricola filiformis</name>
    <dbReference type="NCBI Taxonomy" id="2885352"/>
    <lineage>
        <taxon>Bacteria</taxon>
        <taxon>Bacillati</taxon>
        <taxon>Bacillota</taxon>
        <taxon>Clostridia</taxon>
        <taxon>Lachnospirales</taxon>
        <taxon>Lachnospiraceae</taxon>
        <taxon>Hominiventricola</taxon>
    </lineage>
</organism>
<evidence type="ECO:0000259" key="1">
    <source>
        <dbReference type="Pfam" id="PF12146"/>
    </source>
</evidence>